<dbReference type="AlphaFoldDB" id="A0A8J7QAI0"/>
<dbReference type="Pfam" id="PF07584">
    <property type="entry name" value="BatA"/>
    <property type="match status" value="1"/>
</dbReference>
<dbReference type="PANTHER" id="PTHR37464:SF1">
    <property type="entry name" value="BLL2463 PROTEIN"/>
    <property type="match status" value="1"/>
</dbReference>
<evidence type="ECO:0000259" key="3">
    <source>
        <dbReference type="Pfam" id="PF07584"/>
    </source>
</evidence>
<organism evidence="4 5">
    <name type="scientific">Acanthopleuribacter pedis</name>
    <dbReference type="NCBI Taxonomy" id="442870"/>
    <lineage>
        <taxon>Bacteria</taxon>
        <taxon>Pseudomonadati</taxon>
        <taxon>Acidobacteriota</taxon>
        <taxon>Holophagae</taxon>
        <taxon>Acanthopleuribacterales</taxon>
        <taxon>Acanthopleuribacteraceae</taxon>
        <taxon>Acanthopleuribacter</taxon>
    </lineage>
</organism>
<keyword evidence="2" id="KW-1133">Transmembrane helix</keyword>
<proteinExistence type="predicted"/>
<evidence type="ECO:0000313" key="4">
    <source>
        <dbReference type="EMBL" id="MBO1320484.1"/>
    </source>
</evidence>
<keyword evidence="2" id="KW-0472">Membrane</keyword>
<feature type="transmembrane region" description="Helical" evidence="2">
    <location>
        <begin position="6"/>
        <end position="25"/>
    </location>
</feature>
<sequence>MSFVFPWFLGSLVGLIPLVACYFFVGRVKSQQVSNLFLWQQAELVPRAGAKPKQFDRNVLLPLEILILILLVLAAARPQWLTREAAPLLGVVLDDSFSMQALHDGADVRTRALAGLRRQLQQETFRDVYFVTAGPSPRLLDLGVWSPDQSDAFDRLAAEWSCKASGADLQEAQSLARQIGGEQAHIWVVTDHGATDAPPPGVQRLAFGLPADNRAFVNAVRADESGGSEILFEVMQGKSSQPFVVTCDDGRTQQYSFDAAPGEVVAHRVKVQPNATRVTLTLADDALVADNRVILLRQPKPTIRVALDLKQEDLEKPIRRALTATGMVRLSADQPHLLIHDSDQPVKLPPDPSRWTLAIRQPKHTRVYQGPFILNRRHPLTEGLVLRGALWAAGTRSVPGRPLVTVGDVALLAHEPGRQAQHFTLQCDPGSGNLALSPNWPILFDNLIRACVASLPGTDAVNYRAGQPVRWRPAPGTSAVTLVPETGPATVVPLSGDRLWLPLTTPGVHQVIVRAEDGSETRTDLALNLMQQEESDLRGAETGSWGDPPTPASQDRHATDVTPWFLAAAMILMLGHLLLSRRALAVAA</sequence>
<dbReference type="Proteomes" id="UP000664417">
    <property type="component" value="Unassembled WGS sequence"/>
</dbReference>
<feature type="transmembrane region" description="Helical" evidence="2">
    <location>
        <begin position="561"/>
        <end position="579"/>
    </location>
</feature>
<keyword evidence="2" id="KW-0812">Transmembrane</keyword>
<name>A0A8J7QAI0_9BACT</name>
<evidence type="ECO:0000256" key="2">
    <source>
        <dbReference type="SAM" id="Phobius"/>
    </source>
</evidence>
<comment type="caution">
    <text evidence="4">The sequence shown here is derived from an EMBL/GenBank/DDBJ whole genome shotgun (WGS) entry which is preliminary data.</text>
</comment>
<keyword evidence="5" id="KW-1185">Reference proteome</keyword>
<reference evidence="4" key="1">
    <citation type="submission" date="2021-03" db="EMBL/GenBank/DDBJ databases">
        <authorList>
            <person name="Wang G."/>
        </authorList>
    </citation>
    <scope>NUCLEOTIDE SEQUENCE</scope>
    <source>
        <strain evidence="4">KCTC 12899</strain>
    </source>
</reference>
<feature type="domain" description="Aerotolerance regulator N-terminal" evidence="3">
    <location>
        <begin position="1"/>
        <end position="78"/>
    </location>
</feature>
<dbReference type="InterPro" id="IPR011933">
    <property type="entry name" value="Double_TM_dom"/>
</dbReference>
<dbReference type="NCBIfam" id="TIGR02226">
    <property type="entry name" value="two_anch"/>
    <property type="match status" value="1"/>
</dbReference>
<evidence type="ECO:0000256" key="1">
    <source>
        <dbReference type="SAM" id="MobiDB-lite"/>
    </source>
</evidence>
<dbReference type="InterPro" id="IPR024163">
    <property type="entry name" value="Aerotolerance_reg_N"/>
</dbReference>
<gene>
    <name evidence="4" type="ORF">J3U88_18555</name>
</gene>
<dbReference type="PANTHER" id="PTHR37464">
    <property type="entry name" value="BLL2463 PROTEIN"/>
    <property type="match status" value="1"/>
</dbReference>
<protein>
    <submittedName>
        <fullName evidence="4">BatA domain-containing protein</fullName>
    </submittedName>
</protein>
<accession>A0A8J7QAI0</accession>
<evidence type="ECO:0000313" key="5">
    <source>
        <dbReference type="Proteomes" id="UP000664417"/>
    </source>
</evidence>
<dbReference type="RefSeq" id="WP_207860439.1">
    <property type="nucleotide sequence ID" value="NZ_JAFREP010000017.1"/>
</dbReference>
<feature type="region of interest" description="Disordered" evidence="1">
    <location>
        <begin position="536"/>
        <end position="556"/>
    </location>
</feature>
<dbReference type="EMBL" id="JAFREP010000017">
    <property type="protein sequence ID" value="MBO1320484.1"/>
    <property type="molecule type" value="Genomic_DNA"/>
</dbReference>
<feature type="transmembrane region" description="Helical" evidence="2">
    <location>
        <begin position="59"/>
        <end position="76"/>
    </location>
</feature>